<evidence type="ECO:0000256" key="3">
    <source>
        <dbReference type="ARBA" id="ARBA00022630"/>
    </source>
</evidence>
<name>A0A1Q9LKY3_9PSEU</name>
<evidence type="ECO:0000256" key="1">
    <source>
        <dbReference type="ARBA" id="ARBA00001974"/>
    </source>
</evidence>
<dbReference type="STRING" id="1193682.BJP25_21720"/>
<dbReference type="InterPro" id="IPR016167">
    <property type="entry name" value="FAD-bd_PCMH_sub1"/>
</dbReference>
<reference evidence="7 8" key="1">
    <citation type="submission" date="2016-10" db="EMBL/GenBank/DDBJ databases">
        <title>The Draft Genome Sequence of Actinokineospora bangkokensis 44EHWT reveals the biosynthetic pathway of antifungal compounds Thailandins with unusual extender unit butylmalonyl-CoA.</title>
        <authorList>
            <person name="Greule A."/>
            <person name="Intra B."/>
            <person name="Flemming S."/>
            <person name="Rommel M.G."/>
            <person name="Panbangred W."/>
            <person name="Bechthold A."/>
        </authorList>
    </citation>
    <scope>NUCLEOTIDE SEQUENCE [LARGE SCALE GENOMIC DNA]</scope>
    <source>
        <strain evidence="7 8">44EHW</strain>
    </source>
</reference>
<keyword evidence="8" id="KW-1185">Reference proteome</keyword>
<dbReference type="InterPro" id="IPR016169">
    <property type="entry name" value="FAD-bd_PCMH_sub2"/>
</dbReference>
<comment type="similarity">
    <text evidence="2">Belongs to the oxygen-dependent FAD-linked oxidoreductase family.</text>
</comment>
<dbReference type="InterPro" id="IPR016170">
    <property type="entry name" value="Cytok_DH_C_sf"/>
</dbReference>
<dbReference type="EMBL" id="MKQR01000016">
    <property type="protein sequence ID" value="OLR92654.1"/>
    <property type="molecule type" value="Genomic_DNA"/>
</dbReference>
<evidence type="ECO:0000313" key="7">
    <source>
        <dbReference type="EMBL" id="OLR92654.1"/>
    </source>
</evidence>
<comment type="cofactor">
    <cofactor evidence="1">
        <name>FAD</name>
        <dbReference type="ChEBI" id="CHEBI:57692"/>
    </cofactor>
</comment>
<dbReference type="GO" id="GO:0019139">
    <property type="term" value="F:cytokinin dehydrogenase activity"/>
    <property type="evidence" value="ECO:0007669"/>
    <property type="project" value="InterPro"/>
</dbReference>
<dbReference type="Proteomes" id="UP000186040">
    <property type="component" value="Unassembled WGS sequence"/>
</dbReference>
<dbReference type="Gene3D" id="3.30.43.10">
    <property type="entry name" value="Uridine Diphospho-n-acetylenolpyruvylglucosamine Reductase, domain 2"/>
    <property type="match status" value="2"/>
</dbReference>
<dbReference type="GO" id="GO:0071949">
    <property type="term" value="F:FAD binding"/>
    <property type="evidence" value="ECO:0007669"/>
    <property type="project" value="InterPro"/>
</dbReference>
<dbReference type="Pfam" id="PF01565">
    <property type="entry name" value="FAD_binding_4"/>
    <property type="match status" value="1"/>
</dbReference>
<dbReference type="Gene3D" id="3.40.462.10">
    <property type="entry name" value="FAD-linked oxidases, C-terminal domain"/>
    <property type="match status" value="1"/>
</dbReference>
<sequence>MWTVSHLGGTVRTEDFGHLVSRTPHSVRRAEHPAQVVEAIAFARAAGLPLAPRGAAHSVYGRSQAEGGVVLDVTGIAAVGEVTPDRVTVGAGASWRAVVEATLPAGLAPPVLPDYLDLTVGGTVVVGGVGGTTHRHGLVSDNVLELEVVTGTGDVVVCGPGHPLFDAARGGLGQVGVVTSVTLALAPAPPQARRYVVEYRTLEDMVADSRALLAENRWDYLQGAVLPTPDGWRPVLEGAALVTGTHQDVIEGLNGVVEITTMSHRELLSRLEPLEAALRELGQWDNPHPWLTTFVPDAAVEDVVGKILDRTPPEDLGKFGRVVVSPIAEGAVRTPLVRVPEGHHHAVNVLRFPGADPDEAERLVAVNRELYEVVVRAGGTLYPVSALPLSAAEWAAHYGDAMAGFAAARAEFDPDGILTPGYEVFR</sequence>
<dbReference type="InterPro" id="IPR015345">
    <property type="entry name" value="Cytokinin_DH_FAD/cytokin-bd"/>
</dbReference>
<dbReference type="SUPFAM" id="SSF55103">
    <property type="entry name" value="FAD-linked oxidases, C-terminal domain"/>
    <property type="match status" value="1"/>
</dbReference>
<comment type="caution">
    <text evidence="7">The sequence shown here is derived from an EMBL/GenBank/DDBJ whole genome shotgun (WGS) entry which is preliminary data.</text>
</comment>
<dbReference type="Pfam" id="PF09265">
    <property type="entry name" value="Cytokin-bind"/>
    <property type="match status" value="1"/>
</dbReference>
<accession>A0A1Q9LKY3</accession>
<proteinExistence type="inferred from homology"/>
<dbReference type="Gene3D" id="3.30.465.10">
    <property type="match status" value="1"/>
</dbReference>
<dbReference type="SUPFAM" id="SSF56176">
    <property type="entry name" value="FAD-binding/transporter-associated domain-like"/>
    <property type="match status" value="1"/>
</dbReference>
<dbReference type="GO" id="GO:0009690">
    <property type="term" value="P:cytokinin metabolic process"/>
    <property type="evidence" value="ECO:0007669"/>
    <property type="project" value="InterPro"/>
</dbReference>
<evidence type="ECO:0000313" key="8">
    <source>
        <dbReference type="Proteomes" id="UP000186040"/>
    </source>
</evidence>
<organism evidence="7 8">
    <name type="scientific">Actinokineospora bangkokensis</name>
    <dbReference type="NCBI Taxonomy" id="1193682"/>
    <lineage>
        <taxon>Bacteria</taxon>
        <taxon>Bacillati</taxon>
        <taxon>Actinomycetota</taxon>
        <taxon>Actinomycetes</taxon>
        <taxon>Pseudonocardiales</taxon>
        <taxon>Pseudonocardiaceae</taxon>
        <taxon>Actinokineospora</taxon>
    </lineage>
</organism>
<evidence type="ECO:0000256" key="4">
    <source>
        <dbReference type="ARBA" id="ARBA00022827"/>
    </source>
</evidence>
<keyword evidence="4" id="KW-0274">FAD</keyword>
<evidence type="ECO:0000256" key="5">
    <source>
        <dbReference type="ARBA" id="ARBA00023002"/>
    </source>
</evidence>
<gene>
    <name evidence="7" type="ORF">BJP25_21720</name>
</gene>
<dbReference type="AlphaFoldDB" id="A0A1Q9LKY3"/>
<dbReference type="InterPro" id="IPR050432">
    <property type="entry name" value="FAD-linked_Oxidoreductases_BP"/>
</dbReference>
<evidence type="ECO:0000259" key="6">
    <source>
        <dbReference type="PROSITE" id="PS51387"/>
    </source>
</evidence>
<keyword evidence="3" id="KW-0285">Flavoprotein</keyword>
<dbReference type="PANTHER" id="PTHR13878:SF53">
    <property type="entry name" value="CYTOKININ DEHYDROGENASE 6"/>
    <property type="match status" value="1"/>
</dbReference>
<dbReference type="PANTHER" id="PTHR13878">
    <property type="entry name" value="GULONOLACTONE OXIDASE"/>
    <property type="match status" value="1"/>
</dbReference>
<feature type="domain" description="FAD-binding PCMH-type" evidence="6">
    <location>
        <begin position="19"/>
        <end position="188"/>
    </location>
</feature>
<dbReference type="InterPro" id="IPR016166">
    <property type="entry name" value="FAD-bd_PCMH"/>
</dbReference>
<evidence type="ECO:0000256" key="2">
    <source>
        <dbReference type="ARBA" id="ARBA00005466"/>
    </source>
</evidence>
<dbReference type="InterPro" id="IPR036318">
    <property type="entry name" value="FAD-bd_PCMH-like_sf"/>
</dbReference>
<protein>
    <recommendedName>
        <fullName evidence="6">FAD-binding PCMH-type domain-containing protein</fullName>
    </recommendedName>
</protein>
<keyword evidence="5" id="KW-0560">Oxidoreductase</keyword>
<dbReference type="PROSITE" id="PS51387">
    <property type="entry name" value="FAD_PCMH"/>
    <property type="match status" value="1"/>
</dbReference>
<dbReference type="InterPro" id="IPR016164">
    <property type="entry name" value="FAD-linked_Oxase-like_C"/>
</dbReference>
<dbReference type="InterPro" id="IPR006094">
    <property type="entry name" value="Oxid_FAD_bind_N"/>
</dbReference>